<dbReference type="Pfam" id="PF01614">
    <property type="entry name" value="IclR_C"/>
    <property type="match status" value="1"/>
</dbReference>
<dbReference type="InterPro" id="IPR029016">
    <property type="entry name" value="GAF-like_dom_sf"/>
</dbReference>
<evidence type="ECO:0000313" key="4">
    <source>
        <dbReference type="EMBL" id="PXW57219.1"/>
    </source>
</evidence>
<dbReference type="AlphaFoldDB" id="A0A2V3U3Q8"/>
<dbReference type="InterPro" id="IPR036388">
    <property type="entry name" value="WH-like_DNA-bd_sf"/>
</dbReference>
<dbReference type="SUPFAM" id="SSF55781">
    <property type="entry name" value="GAF domain-like"/>
    <property type="match status" value="1"/>
</dbReference>
<dbReference type="GO" id="GO:0003677">
    <property type="term" value="F:DNA binding"/>
    <property type="evidence" value="ECO:0007669"/>
    <property type="project" value="UniProtKB-KW"/>
</dbReference>
<reference evidence="4 5" key="1">
    <citation type="submission" date="2018-05" db="EMBL/GenBank/DDBJ databases">
        <title>Genomic Encyclopedia of Type Strains, Phase IV (KMG-IV): sequencing the most valuable type-strain genomes for metagenomic binning, comparative biology and taxonomic classification.</title>
        <authorList>
            <person name="Goeker M."/>
        </authorList>
    </citation>
    <scope>NUCLEOTIDE SEQUENCE [LARGE SCALE GENOMIC DNA]</scope>
    <source>
        <strain evidence="4 5">DSM 6462</strain>
    </source>
</reference>
<gene>
    <name evidence="4" type="ORF">C7450_107259</name>
</gene>
<keyword evidence="1" id="KW-0805">Transcription regulation</keyword>
<name>A0A2V3U3Q8_9HYPH</name>
<keyword evidence="2" id="KW-0238">DNA-binding</keyword>
<evidence type="ECO:0000256" key="2">
    <source>
        <dbReference type="ARBA" id="ARBA00023125"/>
    </source>
</evidence>
<dbReference type="PANTHER" id="PTHR30136:SF35">
    <property type="entry name" value="HTH-TYPE TRANSCRIPTIONAL REGULATOR RV1719"/>
    <property type="match status" value="1"/>
</dbReference>
<proteinExistence type="predicted"/>
<dbReference type="SUPFAM" id="SSF46785">
    <property type="entry name" value="Winged helix' DNA-binding domain"/>
    <property type="match status" value="1"/>
</dbReference>
<keyword evidence="3" id="KW-0804">Transcription</keyword>
<dbReference type="Proteomes" id="UP000248021">
    <property type="component" value="Unassembled WGS sequence"/>
</dbReference>
<dbReference type="PROSITE" id="PS51078">
    <property type="entry name" value="ICLR_ED"/>
    <property type="match status" value="1"/>
</dbReference>
<dbReference type="PANTHER" id="PTHR30136">
    <property type="entry name" value="HELIX-TURN-HELIX TRANSCRIPTIONAL REGULATOR, ICLR FAMILY"/>
    <property type="match status" value="1"/>
</dbReference>
<dbReference type="RefSeq" id="WP_170147297.1">
    <property type="nucleotide sequence ID" value="NZ_CAKNFM010000006.1"/>
</dbReference>
<dbReference type="InterPro" id="IPR005471">
    <property type="entry name" value="Tscrpt_reg_IclR_N"/>
</dbReference>
<dbReference type="Gene3D" id="3.30.450.40">
    <property type="match status" value="1"/>
</dbReference>
<keyword evidence="5" id="KW-1185">Reference proteome</keyword>
<dbReference type="EMBL" id="QJJK01000007">
    <property type="protein sequence ID" value="PXW57219.1"/>
    <property type="molecule type" value="Genomic_DNA"/>
</dbReference>
<accession>A0A2V3U3Q8</accession>
<dbReference type="Gene3D" id="1.10.10.10">
    <property type="entry name" value="Winged helix-like DNA-binding domain superfamily/Winged helix DNA-binding domain"/>
    <property type="match status" value="1"/>
</dbReference>
<dbReference type="GO" id="GO:0045892">
    <property type="term" value="P:negative regulation of DNA-templated transcription"/>
    <property type="evidence" value="ECO:0007669"/>
    <property type="project" value="TreeGrafter"/>
</dbReference>
<dbReference type="Pfam" id="PF09339">
    <property type="entry name" value="HTH_IclR"/>
    <property type="match status" value="1"/>
</dbReference>
<dbReference type="InterPro" id="IPR014757">
    <property type="entry name" value="Tscrpt_reg_IclR_C"/>
</dbReference>
<dbReference type="GO" id="GO:0003700">
    <property type="term" value="F:DNA-binding transcription factor activity"/>
    <property type="evidence" value="ECO:0007669"/>
    <property type="project" value="TreeGrafter"/>
</dbReference>
<dbReference type="InterPro" id="IPR050707">
    <property type="entry name" value="HTH_MetabolicPath_Reg"/>
</dbReference>
<evidence type="ECO:0000313" key="5">
    <source>
        <dbReference type="Proteomes" id="UP000248021"/>
    </source>
</evidence>
<comment type="caution">
    <text evidence="4">The sequence shown here is derived from an EMBL/GenBank/DDBJ whole genome shotgun (WGS) entry which is preliminary data.</text>
</comment>
<sequence>MTHETQRSTGIGRAIDILDYLNRRRSPVGIGDLARALKAPRSSIYSIVGRLAEAEILQLDRDNNVFFGRAVYLYGDAYLASQPLVRLGRDEVIRLSRETGETTQLCMLVAAKYTVAFMHPGASLFRISSEAGVLVPIPWTASGRLLLGGMSDREIEDLIPREDYVLPNGAVIDPAQFIREVRDACAGNVMETTGLSDPYTTCLASAIFDHMRMPVATICFMVPANTPDSRKQDLLQHLKQSADKVSLSLLTASRQAGIAGASDAA</sequence>
<dbReference type="InterPro" id="IPR036390">
    <property type="entry name" value="WH_DNA-bd_sf"/>
</dbReference>
<dbReference type="PROSITE" id="PS51077">
    <property type="entry name" value="HTH_ICLR"/>
    <property type="match status" value="1"/>
</dbReference>
<protein>
    <submittedName>
        <fullName evidence="4">IclR family transcriptional regulator</fullName>
    </submittedName>
</protein>
<evidence type="ECO:0000256" key="1">
    <source>
        <dbReference type="ARBA" id="ARBA00023015"/>
    </source>
</evidence>
<organism evidence="4 5">
    <name type="scientific">Chelatococcus asaccharovorans</name>
    <dbReference type="NCBI Taxonomy" id="28210"/>
    <lineage>
        <taxon>Bacteria</taxon>
        <taxon>Pseudomonadati</taxon>
        <taxon>Pseudomonadota</taxon>
        <taxon>Alphaproteobacteria</taxon>
        <taxon>Hyphomicrobiales</taxon>
        <taxon>Chelatococcaceae</taxon>
        <taxon>Chelatococcus</taxon>
    </lineage>
</organism>
<evidence type="ECO:0000256" key="3">
    <source>
        <dbReference type="ARBA" id="ARBA00023163"/>
    </source>
</evidence>